<gene>
    <name evidence="3" type="primary">pspE_1</name>
    <name evidence="3" type="ORF">NtB2_00153</name>
</gene>
<protein>
    <submittedName>
        <fullName evidence="3">Rhodanese-like domain protein</fullName>
    </submittedName>
</protein>
<name>A0A2R5HIC8_9LACT</name>
<dbReference type="OrthoDB" id="9808735at2"/>
<dbReference type="SUPFAM" id="SSF52821">
    <property type="entry name" value="Rhodanese/Cell cycle control phosphatase"/>
    <property type="match status" value="1"/>
</dbReference>
<dbReference type="Pfam" id="PF00581">
    <property type="entry name" value="Rhodanese"/>
    <property type="match status" value="1"/>
</dbReference>
<sequence length="127" mass="14445">MLIIIEIIVLLALLFFMFIWPKLKLNRNAKVVGNEEFEKKLADGQLIDIREASLYRQKHILGARNLPENQIDMSLNALSKNKPVLIYETTRPTKAAKVAKKLKKAGITEIYVLKDGLNAWQGKTKQG</sequence>
<keyword evidence="1" id="KW-1133">Transmembrane helix</keyword>
<dbReference type="RefSeq" id="WP_109245038.1">
    <property type="nucleotide sequence ID" value="NZ_BFFO01000001.1"/>
</dbReference>
<organism evidence="3 4">
    <name type="scientific">Lactococcus termiticola</name>
    <dbReference type="NCBI Taxonomy" id="2169526"/>
    <lineage>
        <taxon>Bacteria</taxon>
        <taxon>Bacillati</taxon>
        <taxon>Bacillota</taxon>
        <taxon>Bacilli</taxon>
        <taxon>Lactobacillales</taxon>
        <taxon>Streptococcaceae</taxon>
        <taxon>Lactococcus</taxon>
    </lineage>
</organism>
<keyword evidence="1" id="KW-0472">Membrane</keyword>
<proteinExistence type="predicted"/>
<keyword evidence="4" id="KW-1185">Reference proteome</keyword>
<dbReference type="Proteomes" id="UP000245021">
    <property type="component" value="Unassembled WGS sequence"/>
</dbReference>
<dbReference type="PROSITE" id="PS50206">
    <property type="entry name" value="RHODANESE_3"/>
    <property type="match status" value="1"/>
</dbReference>
<evidence type="ECO:0000259" key="2">
    <source>
        <dbReference type="PROSITE" id="PS50206"/>
    </source>
</evidence>
<dbReference type="PANTHER" id="PTHR43031:SF18">
    <property type="entry name" value="RHODANESE-RELATED SULFURTRANSFERASES"/>
    <property type="match status" value="1"/>
</dbReference>
<dbReference type="InterPro" id="IPR001763">
    <property type="entry name" value="Rhodanese-like_dom"/>
</dbReference>
<dbReference type="CDD" id="cd00158">
    <property type="entry name" value="RHOD"/>
    <property type="match status" value="1"/>
</dbReference>
<accession>A0A2R5HIC8</accession>
<evidence type="ECO:0000313" key="4">
    <source>
        <dbReference type="Proteomes" id="UP000245021"/>
    </source>
</evidence>
<feature type="transmembrane region" description="Helical" evidence="1">
    <location>
        <begin position="7"/>
        <end position="23"/>
    </location>
</feature>
<evidence type="ECO:0000313" key="3">
    <source>
        <dbReference type="EMBL" id="GBG96050.1"/>
    </source>
</evidence>
<keyword evidence="1" id="KW-0812">Transmembrane</keyword>
<dbReference type="EMBL" id="BFFO01000001">
    <property type="protein sequence ID" value="GBG96050.1"/>
    <property type="molecule type" value="Genomic_DNA"/>
</dbReference>
<dbReference type="SMART" id="SM00450">
    <property type="entry name" value="RHOD"/>
    <property type="match status" value="1"/>
</dbReference>
<dbReference type="AlphaFoldDB" id="A0A2R5HIC8"/>
<dbReference type="Gene3D" id="3.40.250.10">
    <property type="entry name" value="Rhodanese-like domain"/>
    <property type="match status" value="1"/>
</dbReference>
<dbReference type="PANTHER" id="PTHR43031">
    <property type="entry name" value="FAD-DEPENDENT OXIDOREDUCTASE"/>
    <property type="match status" value="1"/>
</dbReference>
<dbReference type="InterPro" id="IPR050229">
    <property type="entry name" value="GlpE_sulfurtransferase"/>
</dbReference>
<dbReference type="InterPro" id="IPR036873">
    <property type="entry name" value="Rhodanese-like_dom_sf"/>
</dbReference>
<feature type="domain" description="Rhodanese" evidence="2">
    <location>
        <begin position="40"/>
        <end position="125"/>
    </location>
</feature>
<evidence type="ECO:0000256" key="1">
    <source>
        <dbReference type="SAM" id="Phobius"/>
    </source>
</evidence>
<reference evidence="3 4" key="1">
    <citation type="journal article" date="2018" name="Genome Announc.">
        <title>Draft Genome Sequence of Lactococcus sp. Strain NtB2 (JCM 32569), Isolated from the Gut of the Higher Termite Nasutitermes takasagoensis.</title>
        <authorList>
            <person name="Noda S."/>
            <person name="Aihara C."/>
            <person name="Yuki M."/>
            <person name="Ohkuma M."/>
        </authorList>
    </citation>
    <scope>NUCLEOTIDE SEQUENCE [LARGE SCALE GENOMIC DNA]</scope>
    <source>
        <strain evidence="3 4">NtB2</strain>
    </source>
</reference>
<comment type="caution">
    <text evidence="3">The sequence shown here is derived from an EMBL/GenBank/DDBJ whole genome shotgun (WGS) entry which is preliminary data.</text>
</comment>